<feature type="non-terminal residue" evidence="2">
    <location>
        <position position="1"/>
    </location>
</feature>
<gene>
    <name evidence="2" type="ORF">BS50DRAFT_479999</name>
</gene>
<protein>
    <recommendedName>
        <fullName evidence="1">Hemerythrin-like domain-containing protein</fullName>
    </recommendedName>
</protein>
<proteinExistence type="predicted"/>
<name>A0A2T2PB17_CORCC</name>
<evidence type="ECO:0000313" key="3">
    <source>
        <dbReference type="Proteomes" id="UP000240883"/>
    </source>
</evidence>
<dbReference type="Pfam" id="PF01814">
    <property type="entry name" value="Hemerythrin"/>
    <property type="match status" value="1"/>
</dbReference>
<reference evidence="2 3" key="1">
    <citation type="journal article" date="2018" name="Front. Microbiol.">
        <title>Genome-Wide Analysis of Corynespora cassiicola Leaf Fall Disease Putative Effectors.</title>
        <authorList>
            <person name="Lopez D."/>
            <person name="Ribeiro S."/>
            <person name="Label P."/>
            <person name="Fumanal B."/>
            <person name="Venisse J.S."/>
            <person name="Kohler A."/>
            <person name="de Oliveira R.R."/>
            <person name="Labutti K."/>
            <person name="Lipzen A."/>
            <person name="Lail K."/>
            <person name="Bauer D."/>
            <person name="Ohm R.A."/>
            <person name="Barry K.W."/>
            <person name="Spatafora J."/>
            <person name="Grigoriev I.V."/>
            <person name="Martin F.M."/>
            <person name="Pujade-Renaud V."/>
        </authorList>
    </citation>
    <scope>NUCLEOTIDE SEQUENCE [LARGE SCALE GENOMIC DNA]</scope>
    <source>
        <strain evidence="2 3">Philippines</strain>
    </source>
</reference>
<dbReference type="PANTHER" id="PTHR38048:SF2">
    <property type="entry name" value="HEMERYTHRIN-LIKE DOMAIN-CONTAINING PROTEIN"/>
    <property type="match status" value="1"/>
</dbReference>
<accession>A0A2T2PB17</accession>
<dbReference type="EMBL" id="KZ678128">
    <property type="protein sequence ID" value="PSN74859.1"/>
    <property type="molecule type" value="Genomic_DNA"/>
</dbReference>
<dbReference type="PANTHER" id="PTHR38048">
    <property type="entry name" value="EXPRESSED PROTEIN"/>
    <property type="match status" value="1"/>
</dbReference>
<feature type="domain" description="Hemerythrin-like" evidence="1">
    <location>
        <begin position="24"/>
        <end position="145"/>
    </location>
</feature>
<dbReference type="InterPro" id="IPR053206">
    <property type="entry name" value="Dimeric_xanthone_biosynth"/>
</dbReference>
<sequence length="247" mass="27982">FWLGRTPFSQTSATDQYTHVASEMALVHNCLIRAFNSIYIQAPHVPASEHKSFVAYCLAAHAGLASHHRGEEAYFFPEIERKSGEEGVMEVNVAQHKAFKNRFGAWGQWLQSVEQGREKFSSDKCRALMDGFIAPLAQHLTEEIASLLSLSKFGDKVDLRALSKVDGDNVMGSLSKTRQLPVFFVNHDTTFEGGVHHFPPIPVPVSWVLRNGFCRWNAAWWKFGTCGYDGKPRGLRYTETEQQFRTW</sequence>
<dbReference type="Gene3D" id="1.20.120.520">
    <property type="entry name" value="nmb1532 protein domain like"/>
    <property type="match status" value="1"/>
</dbReference>
<evidence type="ECO:0000259" key="1">
    <source>
        <dbReference type="Pfam" id="PF01814"/>
    </source>
</evidence>
<keyword evidence="3" id="KW-1185">Reference proteome</keyword>
<dbReference type="AlphaFoldDB" id="A0A2T2PB17"/>
<dbReference type="Proteomes" id="UP000240883">
    <property type="component" value="Unassembled WGS sequence"/>
</dbReference>
<dbReference type="OrthoDB" id="58416at2759"/>
<dbReference type="InterPro" id="IPR012312">
    <property type="entry name" value="Hemerythrin-like"/>
</dbReference>
<evidence type="ECO:0000313" key="2">
    <source>
        <dbReference type="EMBL" id="PSN74859.1"/>
    </source>
</evidence>
<dbReference type="CDD" id="cd12108">
    <property type="entry name" value="Hr-like"/>
    <property type="match status" value="1"/>
</dbReference>
<organism evidence="2 3">
    <name type="scientific">Corynespora cassiicola Philippines</name>
    <dbReference type="NCBI Taxonomy" id="1448308"/>
    <lineage>
        <taxon>Eukaryota</taxon>
        <taxon>Fungi</taxon>
        <taxon>Dikarya</taxon>
        <taxon>Ascomycota</taxon>
        <taxon>Pezizomycotina</taxon>
        <taxon>Dothideomycetes</taxon>
        <taxon>Pleosporomycetidae</taxon>
        <taxon>Pleosporales</taxon>
        <taxon>Corynesporascaceae</taxon>
        <taxon>Corynespora</taxon>
    </lineage>
</organism>